<dbReference type="SUPFAM" id="SSF46689">
    <property type="entry name" value="Homeodomain-like"/>
    <property type="match status" value="2"/>
</dbReference>
<dbReference type="PROSITE" id="PS00041">
    <property type="entry name" value="HTH_ARAC_FAMILY_1"/>
    <property type="match status" value="1"/>
</dbReference>
<dbReference type="InterPro" id="IPR018060">
    <property type="entry name" value="HTH_AraC"/>
</dbReference>
<dbReference type="Proteomes" id="UP001163152">
    <property type="component" value="Chromosome"/>
</dbReference>
<dbReference type="AlphaFoldDB" id="A0A9E9C4X5"/>
<sequence length="279" mass="31126">MPTKRPPEQAKVWRDPVLGNTEMLRATYVTHCFTRHTHDGYAIGVIESGVEAFAYRGTNYQAPAGSIVVVHPGEVHTGQAGIPSGWSYRMLYPDVELVQAALSQLTDTSGGIPFFAHPVLHDRPLAAQLRQLHMAIEAAHSELERESRFLWTLAQLIYRHAEIRTADISLGCEHAAVAQVRTYLQTHYAQSISLEQLAQLANLKPLRLLRVFRQETGLPPHTYLLQVRVARAKDLLAAGVPIAQVAYDTGFTDQSHLNRHFKRFVGATPGQYVLGCFKE</sequence>
<dbReference type="GO" id="GO:0003700">
    <property type="term" value="F:DNA-binding transcription factor activity"/>
    <property type="evidence" value="ECO:0007669"/>
    <property type="project" value="InterPro"/>
</dbReference>
<proteinExistence type="predicted"/>
<evidence type="ECO:0000256" key="1">
    <source>
        <dbReference type="ARBA" id="ARBA00023015"/>
    </source>
</evidence>
<dbReference type="InterPro" id="IPR050204">
    <property type="entry name" value="AraC_XylS_family_regulators"/>
</dbReference>
<keyword evidence="2" id="KW-0238">DNA-binding</keyword>
<protein>
    <submittedName>
        <fullName evidence="6">AraC family transcriptional regulator</fullName>
    </submittedName>
</protein>
<dbReference type="SMART" id="SM00342">
    <property type="entry name" value="HTH_ARAC"/>
    <property type="match status" value="1"/>
</dbReference>
<dbReference type="EMBL" id="CP113797">
    <property type="protein sequence ID" value="WAL60511.1"/>
    <property type="molecule type" value="Genomic_DNA"/>
</dbReference>
<keyword evidence="3" id="KW-0010">Activator</keyword>
<dbReference type="Gene3D" id="1.10.10.60">
    <property type="entry name" value="Homeodomain-like"/>
    <property type="match status" value="1"/>
</dbReference>
<dbReference type="SUPFAM" id="SSF51215">
    <property type="entry name" value="Regulatory protein AraC"/>
    <property type="match status" value="1"/>
</dbReference>
<dbReference type="PANTHER" id="PTHR46796">
    <property type="entry name" value="HTH-TYPE TRANSCRIPTIONAL ACTIVATOR RHAS-RELATED"/>
    <property type="match status" value="1"/>
</dbReference>
<dbReference type="KEGG" id="tsin:OXH18_00515"/>
<feature type="domain" description="HTH araC/xylS-type" evidence="5">
    <location>
        <begin position="178"/>
        <end position="275"/>
    </location>
</feature>
<reference evidence="6" key="1">
    <citation type="submission" date="2022-12" db="EMBL/GenBank/DDBJ databases">
        <title>Polyphasic identification of a Novel Hot-Spring Cyanobacterium Ocullathermofonsia sinensis gen nov. sp. nov. and Genomic Insights on its Adaptations to the Thermal Habitat.</title>
        <authorList>
            <person name="Daroch M."/>
            <person name="Tang J."/>
            <person name="Jiang Y."/>
        </authorList>
    </citation>
    <scope>NUCLEOTIDE SEQUENCE</scope>
    <source>
        <strain evidence="6">PKUAC-SCTA174</strain>
    </source>
</reference>
<keyword evidence="1" id="KW-0805">Transcription regulation</keyword>
<dbReference type="PROSITE" id="PS01124">
    <property type="entry name" value="HTH_ARAC_FAMILY_2"/>
    <property type="match status" value="1"/>
</dbReference>
<dbReference type="GO" id="GO:0043565">
    <property type="term" value="F:sequence-specific DNA binding"/>
    <property type="evidence" value="ECO:0007669"/>
    <property type="project" value="InterPro"/>
</dbReference>
<name>A0A9E9C4X5_9CYAN</name>
<accession>A0A9E9C4X5</accession>
<evidence type="ECO:0000259" key="5">
    <source>
        <dbReference type="PROSITE" id="PS01124"/>
    </source>
</evidence>
<evidence type="ECO:0000256" key="2">
    <source>
        <dbReference type="ARBA" id="ARBA00023125"/>
    </source>
</evidence>
<evidence type="ECO:0000313" key="7">
    <source>
        <dbReference type="Proteomes" id="UP001163152"/>
    </source>
</evidence>
<evidence type="ECO:0000256" key="4">
    <source>
        <dbReference type="ARBA" id="ARBA00023163"/>
    </source>
</evidence>
<dbReference type="InterPro" id="IPR018062">
    <property type="entry name" value="HTH_AraC-typ_CS"/>
</dbReference>
<keyword evidence="4" id="KW-0804">Transcription</keyword>
<evidence type="ECO:0000256" key="3">
    <source>
        <dbReference type="ARBA" id="ARBA00023159"/>
    </source>
</evidence>
<evidence type="ECO:0000313" key="6">
    <source>
        <dbReference type="EMBL" id="WAL60511.1"/>
    </source>
</evidence>
<dbReference type="InterPro" id="IPR003313">
    <property type="entry name" value="AraC-bd"/>
</dbReference>
<keyword evidence="7" id="KW-1185">Reference proteome</keyword>
<dbReference type="PANTHER" id="PTHR46796:SF2">
    <property type="entry name" value="TRANSCRIPTIONAL REGULATORY PROTEIN"/>
    <property type="match status" value="1"/>
</dbReference>
<dbReference type="InterPro" id="IPR009057">
    <property type="entry name" value="Homeodomain-like_sf"/>
</dbReference>
<dbReference type="RefSeq" id="WP_268610433.1">
    <property type="nucleotide sequence ID" value="NZ_CP113797.1"/>
</dbReference>
<dbReference type="InterPro" id="IPR037923">
    <property type="entry name" value="HTH-like"/>
</dbReference>
<dbReference type="Pfam" id="PF12833">
    <property type="entry name" value="HTH_18"/>
    <property type="match status" value="1"/>
</dbReference>
<dbReference type="Pfam" id="PF02311">
    <property type="entry name" value="AraC_binding"/>
    <property type="match status" value="1"/>
</dbReference>
<organism evidence="6 7">
    <name type="scientific">Thermocoleostomius sinensis A174</name>
    <dbReference type="NCBI Taxonomy" id="2016057"/>
    <lineage>
        <taxon>Bacteria</taxon>
        <taxon>Bacillati</taxon>
        <taxon>Cyanobacteriota</taxon>
        <taxon>Cyanophyceae</taxon>
        <taxon>Oculatellales</taxon>
        <taxon>Oculatellaceae</taxon>
        <taxon>Thermocoleostomius</taxon>
    </lineage>
</organism>
<gene>
    <name evidence="6" type="ORF">OXH18_00515</name>
</gene>